<evidence type="ECO:0000256" key="4">
    <source>
        <dbReference type="ARBA" id="ARBA00022989"/>
    </source>
</evidence>
<protein>
    <recommendedName>
        <fullName evidence="8">Gustatory receptor</fullName>
    </recommendedName>
</protein>
<dbReference type="GO" id="GO:0008049">
    <property type="term" value="P:male courtship behavior"/>
    <property type="evidence" value="ECO:0007669"/>
    <property type="project" value="TreeGrafter"/>
</dbReference>
<gene>
    <name evidence="9" type="ORF">HERILL_LOCUS9439</name>
</gene>
<comment type="similarity">
    <text evidence="8">Belongs to the insect chemoreceptor superfamily. Gustatory receptor (GR) family.</text>
</comment>
<organism evidence="9 10">
    <name type="scientific">Hermetia illucens</name>
    <name type="common">Black soldier fly</name>
    <dbReference type="NCBI Taxonomy" id="343691"/>
    <lineage>
        <taxon>Eukaryota</taxon>
        <taxon>Metazoa</taxon>
        <taxon>Ecdysozoa</taxon>
        <taxon>Arthropoda</taxon>
        <taxon>Hexapoda</taxon>
        <taxon>Insecta</taxon>
        <taxon>Pterygota</taxon>
        <taxon>Neoptera</taxon>
        <taxon>Endopterygota</taxon>
        <taxon>Diptera</taxon>
        <taxon>Brachycera</taxon>
        <taxon>Stratiomyomorpha</taxon>
        <taxon>Stratiomyidae</taxon>
        <taxon>Hermetiinae</taxon>
        <taxon>Hermetia</taxon>
    </lineage>
</organism>
<sequence length="413" mass="48770">MEPSSASFIHLRIMQLVGYTQLYYCPKRQNLVRSNILVVYSIILCMVVITWLIYNLVDIEAHWRSLEINSVMETIEYINLIGSGAGYINSIVQSIIHCDKHLKHFKKTMEINKLFKQVLKVYVPWERLRKRLGTVAGGMFLTSFAATAYILMIALYMKWYYYIRYWLLYRILYNFCSLRYFESYMVVSAFKWTFDYLNKCLQELSFLGGKHMDAYEKKNRKFGLYLTEMNYQKQSHKNSVYFRFKILRNIYHLQWELSKVFNDIFGLSLLVNIASDFLSFLTLTYWMLTTMTTFSMALVDVVALFGFLICLVPHLLNLILICRICYLTTQSVMVMFFQASRTALFVHKIPHDPTNESHIMQIEEFSLQLLHQRITFSAFGFFNIDMNLLYTIIGATATYLIISIQFYLSAQRG</sequence>
<dbReference type="EMBL" id="LR899012">
    <property type="protein sequence ID" value="CAD7086683.1"/>
    <property type="molecule type" value="Genomic_DNA"/>
</dbReference>
<evidence type="ECO:0000256" key="2">
    <source>
        <dbReference type="ARBA" id="ARBA00022475"/>
    </source>
</evidence>
<feature type="transmembrane region" description="Helical" evidence="8">
    <location>
        <begin position="388"/>
        <end position="408"/>
    </location>
</feature>
<evidence type="ECO:0000256" key="8">
    <source>
        <dbReference type="RuleBase" id="RU363108"/>
    </source>
</evidence>
<keyword evidence="2 8" id="KW-1003">Cell membrane</keyword>
<keyword evidence="5 8" id="KW-0472">Membrane</keyword>
<dbReference type="InterPro" id="IPR013604">
    <property type="entry name" value="7TM_chemorcpt"/>
</dbReference>
<keyword evidence="4 8" id="KW-1133">Transmembrane helix</keyword>
<dbReference type="OrthoDB" id="6478931at2759"/>
<dbReference type="Pfam" id="PF08395">
    <property type="entry name" value="7tm_7"/>
    <property type="match status" value="1"/>
</dbReference>
<dbReference type="InParanoid" id="A0A7R8UU77"/>
<comment type="function">
    <text evidence="8">Gustatory receptor which mediates acceptance or avoidance behavior, depending on its substrates.</text>
</comment>
<comment type="subcellular location">
    <subcellularLocation>
        <location evidence="1 8">Cell membrane</location>
        <topology evidence="1 8">Multi-pass membrane protein</topology>
    </subcellularLocation>
</comment>
<evidence type="ECO:0000256" key="3">
    <source>
        <dbReference type="ARBA" id="ARBA00022692"/>
    </source>
</evidence>
<dbReference type="FunCoup" id="A0A7R8UU77">
    <property type="interactions" value="22"/>
</dbReference>
<dbReference type="PANTHER" id="PTHR21143">
    <property type="entry name" value="INVERTEBRATE GUSTATORY RECEPTOR"/>
    <property type="match status" value="1"/>
</dbReference>
<dbReference type="GO" id="GO:0005886">
    <property type="term" value="C:plasma membrane"/>
    <property type="evidence" value="ECO:0007669"/>
    <property type="project" value="UniProtKB-SubCell"/>
</dbReference>
<evidence type="ECO:0000256" key="1">
    <source>
        <dbReference type="ARBA" id="ARBA00004651"/>
    </source>
</evidence>
<feature type="transmembrane region" description="Helical" evidence="8">
    <location>
        <begin position="135"/>
        <end position="157"/>
    </location>
</feature>
<dbReference type="GO" id="GO:0007165">
    <property type="term" value="P:signal transduction"/>
    <property type="evidence" value="ECO:0007669"/>
    <property type="project" value="UniProtKB-KW"/>
</dbReference>
<name>A0A7R8UU77_HERIL</name>
<evidence type="ECO:0000256" key="7">
    <source>
        <dbReference type="ARBA" id="ARBA00023224"/>
    </source>
</evidence>
<feature type="transmembrane region" description="Helical" evidence="8">
    <location>
        <begin position="264"/>
        <end position="288"/>
    </location>
</feature>
<proteinExistence type="inferred from homology"/>
<dbReference type="GO" id="GO:0030424">
    <property type="term" value="C:axon"/>
    <property type="evidence" value="ECO:0007669"/>
    <property type="project" value="TreeGrafter"/>
</dbReference>
<comment type="caution">
    <text evidence="8">Lacks conserved residue(s) required for the propagation of feature annotation.</text>
</comment>
<accession>A0A7R8UU77</accession>
<keyword evidence="7 8" id="KW-0807">Transducer</keyword>
<keyword evidence="10" id="KW-1185">Reference proteome</keyword>
<dbReference type="GO" id="GO:0030425">
    <property type="term" value="C:dendrite"/>
    <property type="evidence" value="ECO:0007669"/>
    <property type="project" value="TreeGrafter"/>
</dbReference>
<feature type="transmembrane region" description="Helical" evidence="8">
    <location>
        <begin position="37"/>
        <end position="57"/>
    </location>
</feature>
<evidence type="ECO:0000313" key="9">
    <source>
        <dbReference type="EMBL" id="CAD7086683.1"/>
    </source>
</evidence>
<reference evidence="9 10" key="1">
    <citation type="submission" date="2020-11" db="EMBL/GenBank/DDBJ databases">
        <authorList>
            <person name="Wallbank WR R."/>
            <person name="Pardo Diaz C."/>
            <person name="Kozak K."/>
            <person name="Martin S."/>
            <person name="Jiggins C."/>
            <person name="Moest M."/>
            <person name="Warren A I."/>
            <person name="Generalovic N T."/>
            <person name="Byers J.R.P. K."/>
            <person name="Montejo-Kovacevich G."/>
            <person name="Yen C E."/>
        </authorList>
    </citation>
    <scope>NUCLEOTIDE SEQUENCE [LARGE SCALE GENOMIC DNA]</scope>
</reference>
<dbReference type="Proteomes" id="UP000594454">
    <property type="component" value="Chromosome 4"/>
</dbReference>
<keyword evidence="3 8" id="KW-0812">Transmembrane</keyword>
<dbReference type="GO" id="GO:0007635">
    <property type="term" value="P:chemosensory behavior"/>
    <property type="evidence" value="ECO:0007669"/>
    <property type="project" value="TreeGrafter"/>
</dbReference>
<dbReference type="GO" id="GO:0050909">
    <property type="term" value="P:sensory perception of taste"/>
    <property type="evidence" value="ECO:0007669"/>
    <property type="project" value="InterPro"/>
</dbReference>
<evidence type="ECO:0000313" key="10">
    <source>
        <dbReference type="Proteomes" id="UP000594454"/>
    </source>
</evidence>
<keyword evidence="6 8" id="KW-0675">Receptor</keyword>
<evidence type="ECO:0000256" key="6">
    <source>
        <dbReference type="ARBA" id="ARBA00023170"/>
    </source>
</evidence>
<dbReference type="AlphaFoldDB" id="A0A7R8UU77"/>
<dbReference type="PANTHER" id="PTHR21143:SF133">
    <property type="entry name" value="GUSTATORY AND PHEROMONE RECEPTOR 32A-RELATED"/>
    <property type="match status" value="1"/>
</dbReference>
<dbReference type="GO" id="GO:0043025">
    <property type="term" value="C:neuronal cell body"/>
    <property type="evidence" value="ECO:0007669"/>
    <property type="project" value="TreeGrafter"/>
</dbReference>
<evidence type="ECO:0000256" key="5">
    <source>
        <dbReference type="ARBA" id="ARBA00023136"/>
    </source>
</evidence>